<evidence type="ECO:0000259" key="4">
    <source>
        <dbReference type="Pfam" id="PF00149"/>
    </source>
</evidence>
<dbReference type="AlphaFoldDB" id="A0A6G5QGJ9"/>
<feature type="domain" description="Calcineurin-like phosphoesterase" evidence="4">
    <location>
        <begin position="150"/>
        <end position="312"/>
    </location>
</feature>
<feature type="transmembrane region" description="Helical" evidence="3">
    <location>
        <begin position="64"/>
        <end position="86"/>
    </location>
</feature>
<organism evidence="5 6">
    <name type="scientific">Campylobacter mucosalis CCUG 21559</name>
    <dbReference type="NCBI Taxonomy" id="1032067"/>
    <lineage>
        <taxon>Bacteria</taxon>
        <taxon>Pseudomonadati</taxon>
        <taxon>Campylobacterota</taxon>
        <taxon>Epsilonproteobacteria</taxon>
        <taxon>Campylobacterales</taxon>
        <taxon>Campylobacteraceae</taxon>
        <taxon>Campylobacter</taxon>
    </lineage>
</organism>
<dbReference type="InterPro" id="IPR004843">
    <property type="entry name" value="Calcineurin-like_PHP"/>
</dbReference>
<keyword evidence="1" id="KW-0479">Metal-binding</keyword>
<proteinExistence type="predicted"/>
<dbReference type="GO" id="GO:0009245">
    <property type="term" value="P:lipid A biosynthetic process"/>
    <property type="evidence" value="ECO:0007669"/>
    <property type="project" value="TreeGrafter"/>
</dbReference>
<dbReference type="GO" id="GO:0046872">
    <property type="term" value="F:metal ion binding"/>
    <property type="evidence" value="ECO:0007669"/>
    <property type="project" value="UniProtKB-KW"/>
</dbReference>
<accession>A0A6G5QGJ9</accession>
<reference evidence="5 6" key="1">
    <citation type="submission" date="2016-07" db="EMBL/GenBank/DDBJ databases">
        <title>Comparative genomics of the Campylobacter concisus group.</title>
        <authorList>
            <person name="Miller W.G."/>
            <person name="Yee E."/>
            <person name="Chapman M.H."/>
            <person name="Huynh S."/>
            <person name="Bono J.L."/>
            <person name="On S.L.W."/>
            <person name="StLeger J."/>
            <person name="Foster G."/>
            <person name="Parker C.T."/>
        </authorList>
    </citation>
    <scope>NUCLEOTIDE SEQUENCE [LARGE SCALE GENOMIC DNA]</scope>
    <source>
        <strain evidence="5 6">CCUG 21559</strain>
    </source>
</reference>
<evidence type="ECO:0000313" key="5">
    <source>
        <dbReference type="EMBL" id="QCD44815.1"/>
    </source>
</evidence>
<keyword evidence="3" id="KW-1133">Transmembrane helix</keyword>
<keyword evidence="3" id="KW-0812">Transmembrane</keyword>
<dbReference type="PANTHER" id="PTHR31302:SF31">
    <property type="entry name" value="PHOSPHODIESTERASE YAEI"/>
    <property type="match status" value="1"/>
</dbReference>
<dbReference type="PANTHER" id="PTHR31302">
    <property type="entry name" value="TRANSMEMBRANE PROTEIN WITH METALLOPHOSPHOESTERASE DOMAIN-RELATED"/>
    <property type="match status" value="1"/>
</dbReference>
<dbReference type="Gene3D" id="3.60.21.10">
    <property type="match status" value="1"/>
</dbReference>
<dbReference type="GO" id="GO:0008758">
    <property type="term" value="F:UDP-2,3-diacylglucosamine hydrolase activity"/>
    <property type="evidence" value="ECO:0007669"/>
    <property type="project" value="TreeGrafter"/>
</dbReference>
<evidence type="ECO:0000256" key="3">
    <source>
        <dbReference type="SAM" id="Phobius"/>
    </source>
</evidence>
<dbReference type="InterPro" id="IPR051158">
    <property type="entry name" value="Metallophosphoesterase_sf"/>
</dbReference>
<dbReference type="InterPro" id="IPR029052">
    <property type="entry name" value="Metallo-depent_PP-like"/>
</dbReference>
<keyword evidence="2" id="KW-0378">Hydrolase</keyword>
<feature type="transmembrane region" description="Helical" evidence="3">
    <location>
        <begin position="6"/>
        <end position="26"/>
    </location>
</feature>
<dbReference type="GO" id="GO:0016020">
    <property type="term" value="C:membrane"/>
    <property type="evidence" value="ECO:0007669"/>
    <property type="project" value="GOC"/>
</dbReference>
<evidence type="ECO:0000313" key="6">
    <source>
        <dbReference type="Proteomes" id="UP000503264"/>
    </source>
</evidence>
<feature type="transmembrane region" description="Helical" evidence="3">
    <location>
        <begin position="106"/>
        <end position="124"/>
    </location>
</feature>
<sequence length="370" mass="42431">MGLLRIIVGGFIFSFVLNFYSYKRFISKISFLQSHLKYIKILFLLVSVCEFLFVLQIRFDILNFYFYVAFATLIGFSLFLFSVSVFYDILRSILKRNKFSQNRRKFLKFCFDITFLILIFSYLFKGIFSALTPPKIKQTNIKIKGLKSQLKIAMITDVHIGDFLQKEFLATLVYQINEQKPDILVIVGDLIDFNAQKIGDFLDPLKDIKARYGVFYVPGNHEYYHGIDGILEKIEQVGVKILGNKNIELDEINLAGVYDLAGIKFKHLPPNLHKALDGKNDDKPTILLSHQPKFLKTMDISVDLVLCGHTHAGQIFPFGLLVLLDQNYLYGLYQVNDKMQLYVSSGAGFWGPPLRILTQSEIAILNLTGE</sequence>
<dbReference type="Pfam" id="PF00149">
    <property type="entry name" value="Metallophos"/>
    <property type="match status" value="1"/>
</dbReference>
<protein>
    <submittedName>
        <fullName evidence="5">Metallophosphatase</fullName>
    </submittedName>
</protein>
<dbReference type="RefSeq" id="WP_171993767.1">
    <property type="nucleotide sequence ID" value="NZ_CP012542.1"/>
</dbReference>
<name>A0A6G5QGJ9_9BACT</name>
<feature type="transmembrane region" description="Helical" evidence="3">
    <location>
        <begin position="38"/>
        <end position="58"/>
    </location>
</feature>
<dbReference type="Proteomes" id="UP000503264">
    <property type="component" value="Chromosome"/>
</dbReference>
<gene>
    <name evidence="5" type="ORF">CMUC_1032</name>
</gene>
<evidence type="ECO:0000256" key="2">
    <source>
        <dbReference type="ARBA" id="ARBA00022801"/>
    </source>
</evidence>
<evidence type="ECO:0000256" key="1">
    <source>
        <dbReference type="ARBA" id="ARBA00022723"/>
    </source>
</evidence>
<dbReference type="EMBL" id="CP012542">
    <property type="protein sequence ID" value="QCD44815.1"/>
    <property type="molecule type" value="Genomic_DNA"/>
</dbReference>
<dbReference type="SUPFAM" id="SSF56300">
    <property type="entry name" value="Metallo-dependent phosphatases"/>
    <property type="match status" value="1"/>
</dbReference>
<keyword evidence="3" id="KW-0472">Membrane</keyword>
<dbReference type="CDD" id="cd07385">
    <property type="entry name" value="MPP_YkuE_C"/>
    <property type="match status" value="1"/>
</dbReference>
<keyword evidence="6" id="KW-1185">Reference proteome</keyword>